<feature type="region of interest" description="Disordered" evidence="1">
    <location>
        <begin position="944"/>
        <end position="968"/>
    </location>
</feature>
<keyword evidence="3" id="KW-1185">Reference proteome</keyword>
<dbReference type="Proteomes" id="UP000013827">
    <property type="component" value="Unassembled WGS sequence"/>
</dbReference>
<dbReference type="SUPFAM" id="SSF48371">
    <property type="entry name" value="ARM repeat"/>
    <property type="match status" value="1"/>
</dbReference>
<dbReference type="eggNOG" id="ENOG502RJ04">
    <property type="taxonomic scope" value="Eukaryota"/>
</dbReference>
<dbReference type="HOGENOM" id="CLU_265603_0_0_1"/>
<dbReference type="PaxDb" id="2903-EOD35619"/>
<feature type="region of interest" description="Disordered" evidence="1">
    <location>
        <begin position="199"/>
        <end position="251"/>
    </location>
</feature>
<name>A0A0D3KIN4_EMIH1</name>
<feature type="compositionally biased region" description="Low complexity" evidence="1">
    <location>
        <begin position="552"/>
        <end position="573"/>
    </location>
</feature>
<reference evidence="2" key="2">
    <citation type="submission" date="2024-10" db="UniProtKB">
        <authorList>
            <consortium name="EnsemblProtists"/>
        </authorList>
    </citation>
    <scope>IDENTIFICATION</scope>
</reference>
<dbReference type="KEGG" id="ehx:EMIHUDRAFT_227385"/>
<dbReference type="GeneID" id="17280890"/>
<organism evidence="2 3">
    <name type="scientific">Emiliania huxleyi (strain CCMP1516)</name>
    <dbReference type="NCBI Taxonomy" id="280463"/>
    <lineage>
        <taxon>Eukaryota</taxon>
        <taxon>Haptista</taxon>
        <taxon>Haptophyta</taxon>
        <taxon>Prymnesiophyceae</taxon>
        <taxon>Isochrysidales</taxon>
        <taxon>Noelaerhabdaceae</taxon>
        <taxon>Emiliania</taxon>
    </lineage>
</organism>
<dbReference type="AlphaFoldDB" id="A0A0D3KIN4"/>
<evidence type="ECO:0000313" key="3">
    <source>
        <dbReference type="Proteomes" id="UP000013827"/>
    </source>
</evidence>
<dbReference type="RefSeq" id="XP_005788048.1">
    <property type="nucleotide sequence ID" value="XM_005787991.1"/>
</dbReference>
<sequence>MRLPANVVTLNAQPAEATPLAVARLLAFDFGWSTHGGAVFDPSALDATLRPVDLNAIRIDGAAAGDGISALAELLSRSGAGGEGCGAFSGDREWSPLSLSRACAADMNRPLVREEAFRAVYRWLATEPLTPGSLALLAHLLVTALTDAWSAIRKAAAAAVGRLLPPLLSPPQLVLFHAHLLSLSEELLLEGGPAAGGPDLVDATPTVGGRVDALPRPLLRRHSEPPPRSTPAGASGPSWGSTAPRVPPQQHGSQWKALEGLMLGITAMIRASKPADALLEAGRYDALRPTLYRLLAHPQISVRETARSAFLAALDASGASDGVFVEVMNRLASGAPSDPVSQRLPSAPLDRHDEAFLPAEARSKWEDCSRTGIPGEGLETLSVESLSPSSPLSPAGRFELEALARSPNPDGDPFLSIRRASDSAASLAATLYAGGPPWTRPPSAGTVGHLSAFEAEGLLSLAAAVLPGLPPCFVLRNWGRVWPVLEAYLSHTASTVRQACSALFRAALDAAPTRLHPILVRLMLQSISAGWHVDSTSLSRLNPTTPSPSPAGPSHSPSNGASSGASLGVAACSPASSTAPHTARWPLAAASTAESDAALCHPKPRLEAVSERQLSWQSREGRLLALELVYDFVRGQHEAAAEEVPVTTSREAGATSPLRARRASFDTAATPRSFLSPAPAPAATVEAPQSLLYLLRQDPPPAILCATNAFSLPTPPARSTLAAPSEVPLPCADSSADRWVWECDGTNAEREAEEWARALNWVPFGTCLQLSLLQVTQCFADRRFEVRRMADQLLRPLTEVALAADLPVLQGLWASFLPLVDSLPCWVGASTLLLALNHAQHSEDTRPSDVPRPTAPLALPQRVRALLPELLGPVSDVVAAATSDKVVVVGMQLLARLLGTFRSDLALSPQRRATHTALLSRALLEVSAQAHPDRSLEGLLRDEAGDRQSSDTSPSQHPPSPVAASGRRALPAPIVSGRDTAHARLIASSLLTAVHAELPAVCEGLERTEGSEMLLYVLSSLRLTVRDPPLLLPLLEAVDVLLTNDERCAESGQSVLCVMVWLLSSPLLSSFALRHLLIICHRLPQMHSSATLLELLRAIAALLLRDSQVDCEAEVVKGHANTAVPSPDSLRAQLRDAIVGGASDGMASGADWGEKGTSGLPAAAQVGFEAVAEDEADGWDDWDEAEVEEEPAEPEVVQQEAGAFLRSLCAGGAATDTQGRSTLSQLLLGVLPKLSGSETAALLGAVRAAPPAP</sequence>
<dbReference type="EnsemblProtists" id="EOD35619">
    <property type="protein sequence ID" value="EOD35619"/>
    <property type="gene ID" value="EMIHUDRAFT_227385"/>
</dbReference>
<proteinExistence type="predicted"/>
<evidence type="ECO:0000313" key="2">
    <source>
        <dbReference type="EnsemblProtists" id="EOD35619"/>
    </source>
</evidence>
<protein>
    <submittedName>
        <fullName evidence="2">Uncharacterized protein</fullName>
    </submittedName>
</protein>
<feature type="region of interest" description="Disordered" evidence="1">
    <location>
        <begin position="538"/>
        <end position="573"/>
    </location>
</feature>
<reference evidence="3" key="1">
    <citation type="journal article" date="2013" name="Nature">
        <title>Pan genome of the phytoplankton Emiliania underpins its global distribution.</title>
        <authorList>
            <person name="Read B.A."/>
            <person name="Kegel J."/>
            <person name="Klute M.J."/>
            <person name="Kuo A."/>
            <person name="Lefebvre S.C."/>
            <person name="Maumus F."/>
            <person name="Mayer C."/>
            <person name="Miller J."/>
            <person name="Monier A."/>
            <person name="Salamov A."/>
            <person name="Young J."/>
            <person name="Aguilar M."/>
            <person name="Claverie J.M."/>
            <person name="Frickenhaus S."/>
            <person name="Gonzalez K."/>
            <person name="Herman E.K."/>
            <person name="Lin Y.C."/>
            <person name="Napier J."/>
            <person name="Ogata H."/>
            <person name="Sarno A.F."/>
            <person name="Shmutz J."/>
            <person name="Schroeder D."/>
            <person name="de Vargas C."/>
            <person name="Verret F."/>
            <person name="von Dassow P."/>
            <person name="Valentin K."/>
            <person name="Van de Peer Y."/>
            <person name="Wheeler G."/>
            <person name="Dacks J.B."/>
            <person name="Delwiche C.F."/>
            <person name="Dyhrman S.T."/>
            <person name="Glockner G."/>
            <person name="John U."/>
            <person name="Richards T."/>
            <person name="Worden A.Z."/>
            <person name="Zhang X."/>
            <person name="Grigoriev I.V."/>
            <person name="Allen A.E."/>
            <person name="Bidle K."/>
            <person name="Borodovsky M."/>
            <person name="Bowler C."/>
            <person name="Brownlee C."/>
            <person name="Cock J.M."/>
            <person name="Elias M."/>
            <person name="Gladyshev V.N."/>
            <person name="Groth M."/>
            <person name="Guda C."/>
            <person name="Hadaegh A."/>
            <person name="Iglesias-Rodriguez M.D."/>
            <person name="Jenkins J."/>
            <person name="Jones B.M."/>
            <person name="Lawson T."/>
            <person name="Leese F."/>
            <person name="Lindquist E."/>
            <person name="Lobanov A."/>
            <person name="Lomsadze A."/>
            <person name="Malik S.B."/>
            <person name="Marsh M.E."/>
            <person name="Mackinder L."/>
            <person name="Mock T."/>
            <person name="Mueller-Roeber B."/>
            <person name="Pagarete A."/>
            <person name="Parker M."/>
            <person name="Probert I."/>
            <person name="Quesneville H."/>
            <person name="Raines C."/>
            <person name="Rensing S.A."/>
            <person name="Riano-Pachon D.M."/>
            <person name="Richier S."/>
            <person name="Rokitta S."/>
            <person name="Shiraiwa Y."/>
            <person name="Soanes D.M."/>
            <person name="van der Giezen M."/>
            <person name="Wahlund T.M."/>
            <person name="Williams B."/>
            <person name="Wilson W."/>
            <person name="Wolfe G."/>
            <person name="Wurch L.L."/>
        </authorList>
    </citation>
    <scope>NUCLEOTIDE SEQUENCE</scope>
</reference>
<dbReference type="InterPro" id="IPR016024">
    <property type="entry name" value="ARM-type_fold"/>
</dbReference>
<evidence type="ECO:0000256" key="1">
    <source>
        <dbReference type="SAM" id="MobiDB-lite"/>
    </source>
</evidence>
<accession>A0A0D3KIN4</accession>